<evidence type="ECO:0000313" key="10">
    <source>
        <dbReference type="Proteomes" id="UP000032360"/>
    </source>
</evidence>
<dbReference type="SUPFAM" id="SSF89447">
    <property type="entry name" value="AbrB/MazE/MraZ-like"/>
    <property type="match status" value="1"/>
</dbReference>
<keyword evidence="6 7" id="KW-0804">Transcription</keyword>
<dbReference type="Gene3D" id="3.40.1550.20">
    <property type="entry name" value="Transcriptional regulator MraZ domain"/>
    <property type="match status" value="1"/>
</dbReference>
<sequence length="186" mass="20884">MNSRRAFGHPQFVILRGQVLENCLTVGEYGVEWVIRDDCGANVRKGVLMAGTLSHFIGTHEHSLDAKGRITLPSRFRSNLGDACVISVSQYGDKCLVLWRMSDFDDYCAIQRAKDISDIDVRRPVKVWLADTFDQEIDASGRLAIPQRLRNMADLTREVVVIGALDTIELWSPSNWDEFRGVNAAS</sequence>
<organism evidence="9 10">
    <name type="scientific">Acidithrix ferrooxidans</name>
    <dbReference type="NCBI Taxonomy" id="1280514"/>
    <lineage>
        <taxon>Bacteria</taxon>
        <taxon>Bacillati</taxon>
        <taxon>Actinomycetota</taxon>
        <taxon>Acidimicrobiia</taxon>
        <taxon>Acidimicrobiales</taxon>
        <taxon>Acidimicrobiaceae</taxon>
        <taxon>Acidithrix</taxon>
    </lineage>
</organism>
<dbReference type="RefSeq" id="WP_052603912.1">
    <property type="nucleotide sequence ID" value="NZ_JXYS01000001.1"/>
</dbReference>
<dbReference type="InterPro" id="IPR035644">
    <property type="entry name" value="MraZ_C"/>
</dbReference>
<comment type="subunit">
    <text evidence="7">Forms oligomers.</text>
</comment>
<evidence type="ECO:0000256" key="3">
    <source>
        <dbReference type="ARBA" id="ARBA00022737"/>
    </source>
</evidence>
<dbReference type="OrthoDB" id="9807753at2"/>
<dbReference type="CDD" id="cd16320">
    <property type="entry name" value="MraZ_N"/>
    <property type="match status" value="1"/>
</dbReference>
<dbReference type="InterPro" id="IPR020603">
    <property type="entry name" value="MraZ_dom"/>
</dbReference>
<name>A0A0D8HPI4_9ACTN</name>
<evidence type="ECO:0000313" key="9">
    <source>
        <dbReference type="EMBL" id="KJF19036.1"/>
    </source>
</evidence>
<dbReference type="AlphaFoldDB" id="A0A0D8HPI4"/>
<dbReference type="GO" id="GO:0009295">
    <property type="term" value="C:nucleoid"/>
    <property type="evidence" value="ECO:0007669"/>
    <property type="project" value="UniProtKB-SubCell"/>
</dbReference>
<evidence type="ECO:0000256" key="6">
    <source>
        <dbReference type="ARBA" id="ARBA00023163"/>
    </source>
</evidence>
<feature type="domain" description="SpoVT-AbrB" evidence="8">
    <location>
        <begin position="132"/>
        <end position="175"/>
    </location>
</feature>
<dbReference type="InterPro" id="IPR007159">
    <property type="entry name" value="SpoVT-AbrB_dom"/>
</dbReference>
<keyword evidence="4 7" id="KW-0805">Transcription regulation</keyword>
<dbReference type="Proteomes" id="UP000032360">
    <property type="component" value="Unassembled WGS sequence"/>
</dbReference>
<evidence type="ECO:0000256" key="4">
    <source>
        <dbReference type="ARBA" id="ARBA00023015"/>
    </source>
</evidence>
<dbReference type="InterPro" id="IPR035642">
    <property type="entry name" value="MraZ_N"/>
</dbReference>
<dbReference type="PROSITE" id="PS51740">
    <property type="entry name" value="SPOVT_ABRB"/>
    <property type="match status" value="2"/>
</dbReference>
<comment type="similarity">
    <text evidence="7">Belongs to the MraZ family.</text>
</comment>
<dbReference type="PANTHER" id="PTHR34701:SF1">
    <property type="entry name" value="TRANSCRIPTIONAL REGULATOR MRAZ"/>
    <property type="match status" value="1"/>
</dbReference>
<keyword evidence="10" id="KW-1185">Reference proteome</keyword>
<dbReference type="HAMAP" id="MF_01008">
    <property type="entry name" value="MraZ"/>
    <property type="match status" value="1"/>
</dbReference>
<keyword evidence="5 7" id="KW-0238">DNA-binding</keyword>
<evidence type="ECO:0000259" key="8">
    <source>
        <dbReference type="PROSITE" id="PS51740"/>
    </source>
</evidence>
<dbReference type="CDD" id="cd16321">
    <property type="entry name" value="MraZ_C"/>
    <property type="match status" value="1"/>
</dbReference>
<feature type="domain" description="SpoVT-AbrB" evidence="8">
    <location>
        <begin position="59"/>
        <end position="103"/>
    </location>
</feature>
<comment type="subcellular location">
    <subcellularLocation>
        <location evidence="7">Cytoplasm</location>
        <location evidence="7">Nucleoid</location>
    </subcellularLocation>
</comment>
<evidence type="ECO:0000256" key="7">
    <source>
        <dbReference type="HAMAP-Rule" id="MF_01008"/>
    </source>
</evidence>
<dbReference type="STRING" id="1280514.AXFE_00730"/>
<dbReference type="GO" id="GO:0005737">
    <property type="term" value="C:cytoplasm"/>
    <property type="evidence" value="ECO:0007669"/>
    <property type="project" value="UniProtKB-UniRule"/>
</dbReference>
<evidence type="ECO:0000256" key="1">
    <source>
        <dbReference type="ARBA" id="ARBA00013860"/>
    </source>
</evidence>
<dbReference type="Pfam" id="PF02381">
    <property type="entry name" value="MraZ"/>
    <property type="match status" value="2"/>
</dbReference>
<dbReference type="GO" id="GO:0000976">
    <property type="term" value="F:transcription cis-regulatory region binding"/>
    <property type="evidence" value="ECO:0007669"/>
    <property type="project" value="TreeGrafter"/>
</dbReference>
<keyword evidence="2 7" id="KW-0963">Cytoplasm</keyword>
<dbReference type="PANTHER" id="PTHR34701">
    <property type="entry name" value="TRANSCRIPTIONAL REGULATOR MRAZ"/>
    <property type="match status" value="1"/>
</dbReference>
<gene>
    <name evidence="7 9" type="primary">mraZ</name>
    <name evidence="9" type="ORF">AXFE_00730</name>
</gene>
<reference evidence="9 10" key="1">
    <citation type="submission" date="2015-01" db="EMBL/GenBank/DDBJ databases">
        <title>Draft genome of the acidophilic iron oxidizer Acidithrix ferrooxidans strain Py-F3.</title>
        <authorList>
            <person name="Poehlein A."/>
            <person name="Eisen S."/>
            <person name="Schloemann M."/>
            <person name="Johnson B.D."/>
            <person name="Daniel R."/>
            <person name="Muehling M."/>
        </authorList>
    </citation>
    <scope>NUCLEOTIDE SEQUENCE [LARGE SCALE GENOMIC DNA]</scope>
    <source>
        <strain evidence="9 10">Py-F3</strain>
    </source>
</reference>
<keyword evidence="3" id="KW-0677">Repeat</keyword>
<dbReference type="EMBL" id="JXYS01000001">
    <property type="protein sequence ID" value="KJF19036.1"/>
    <property type="molecule type" value="Genomic_DNA"/>
</dbReference>
<evidence type="ECO:0000256" key="2">
    <source>
        <dbReference type="ARBA" id="ARBA00022490"/>
    </source>
</evidence>
<dbReference type="GO" id="GO:0003700">
    <property type="term" value="F:DNA-binding transcription factor activity"/>
    <property type="evidence" value="ECO:0007669"/>
    <property type="project" value="UniProtKB-UniRule"/>
</dbReference>
<accession>A0A0D8HPI4</accession>
<comment type="caution">
    <text evidence="9">The sequence shown here is derived from an EMBL/GenBank/DDBJ whole genome shotgun (WGS) entry which is preliminary data.</text>
</comment>
<dbReference type="InterPro" id="IPR037914">
    <property type="entry name" value="SpoVT-AbrB_sf"/>
</dbReference>
<dbReference type="InterPro" id="IPR038619">
    <property type="entry name" value="MraZ_sf"/>
</dbReference>
<proteinExistence type="inferred from homology"/>
<dbReference type="InterPro" id="IPR003444">
    <property type="entry name" value="MraZ"/>
</dbReference>
<protein>
    <recommendedName>
        <fullName evidence="1 7">Transcriptional regulator MraZ</fullName>
    </recommendedName>
</protein>
<dbReference type="GO" id="GO:2000143">
    <property type="term" value="P:negative regulation of DNA-templated transcription initiation"/>
    <property type="evidence" value="ECO:0007669"/>
    <property type="project" value="TreeGrafter"/>
</dbReference>
<evidence type="ECO:0000256" key="5">
    <source>
        <dbReference type="ARBA" id="ARBA00023125"/>
    </source>
</evidence>